<dbReference type="KEGG" id="pprf:DPRO_PA0027"/>
<organism evidence="1 2">
    <name type="scientific">Pseudodesulfovibrio profundus</name>
    <dbReference type="NCBI Taxonomy" id="57320"/>
    <lineage>
        <taxon>Bacteria</taxon>
        <taxon>Pseudomonadati</taxon>
        <taxon>Thermodesulfobacteriota</taxon>
        <taxon>Desulfovibrionia</taxon>
        <taxon>Desulfovibrionales</taxon>
        <taxon>Desulfovibrionaceae</taxon>
    </lineage>
</organism>
<gene>
    <name evidence="1" type="ORF">DPRO_PA0027</name>
</gene>
<protein>
    <submittedName>
        <fullName evidence="1">Uncharacterized protein</fullName>
    </submittedName>
</protein>
<keyword evidence="2" id="KW-1185">Reference proteome</keyword>
<dbReference type="EMBL" id="LT907976">
    <property type="protein sequence ID" value="SOB62151.1"/>
    <property type="molecule type" value="Genomic_DNA"/>
</dbReference>
<keyword evidence="1" id="KW-0614">Plasmid</keyword>
<proteinExistence type="predicted"/>
<accession>A0A2C8FET6</accession>
<dbReference type="AlphaFoldDB" id="A0A2C8FET6"/>
<dbReference type="Proteomes" id="UP000219215">
    <property type="component" value="Plasmid paDPRO"/>
</dbReference>
<geneLocation type="plasmid" evidence="2">
    <name>padpro</name>
</geneLocation>
<sequence>MEFSPLKTATVLANLRHRIQFSEAELLSILRSGDASATVEVVITDFFDELDKMPGLLDRLIDSAGLDREKVMAMKERLQK</sequence>
<evidence type="ECO:0000313" key="2">
    <source>
        <dbReference type="Proteomes" id="UP000219215"/>
    </source>
</evidence>
<reference evidence="2" key="1">
    <citation type="submission" date="2017-09" db="EMBL/GenBank/DDBJ databases">
        <authorList>
            <person name="Regsiter A."/>
            <person name="William W."/>
        </authorList>
    </citation>
    <scope>NUCLEOTIDE SEQUENCE [LARGE SCALE GENOMIC DNA]</scope>
    <source>
        <strain evidence="2">500-1</strain>
        <plasmid evidence="2">padpro</plasmid>
    </source>
</reference>
<dbReference type="RefSeq" id="WP_097013839.1">
    <property type="nucleotide sequence ID" value="NZ_LT907976.1"/>
</dbReference>
<name>A0A2C8FET6_9BACT</name>
<evidence type="ECO:0000313" key="1">
    <source>
        <dbReference type="EMBL" id="SOB62151.1"/>
    </source>
</evidence>